<dbReference type="RefSeq" id="WP_015896673.1">
    <property type="nucleotide sequence ID" value="NC_012483.1"/>
</dbReference>
<dbReference type="InterPro" id="IPR012893">
    <property type="entry name" value="HipA-like_C"/>
</dbReference>
<dbReference type="STRING" id="240015.ACP_1546"/>
<accession>C1F6N9</accession>
<comment type="similarity">
    <text evidence="1">Belongs to the HipA Ser/Thr kinase family.</text>
</comment>
<feature type="domain" description="HipA N-terminal subdomain 1" evidence="5">
    <location>
        <begin position="16"/>
        <end position="119"/>
    </location>
</feature>
<dbReference type="HOGENOM" id="CLU_041102_1_0_0"/>
<dbReference type="GO" id="GO:0005829">
    <property type="term" value="C:cytosol"/>
    <property type="evidence" value="ECO:0007669"/>
    <property type="project" value="TreeGrafter"/>
</dbReference>
<dbReference type="eggNOG" id="COG3550">
    <property type="taxonomic scope" value="Bacteria"/>
</dbReference>
<evidence type="ECO:0000256" key="3">
    <source>
        <dbReference type="ARBA" id="ARBA00022777"/>
    </source>
</evidence>
<evidence type="ECO:0000313" key="6">
    <source>
        <dbReference type="EMBL" id="ACO34496.1"/>
    </source>
</evidence>
<reference evidence="6 7" key="1">
    <citation type="journal article" date="2009" name="Appl. Environ. Microbiol.">
        <title>Three genomes from the phylum Acidobacteria provide insight into the lifestyles of these microorganisms in soils.</title>
        <authorList>
            <person name="Ward N.L."/>
            <person name="Challacombe J.F."/>
            <person name="Janssen P.H."/>
            <person name="Henrissat B."/>
            <person name="Coutinho P.M."/>
            <person name="Wu M."/>
            <person name="Xie G."/>
            <person name="Haft D.H."/>
            <person name="Sait M."/>
            <person name="Badger J."/>
            <person name="Barabote R.D."/>
            <person name="Bradley B."/>
            <person name="Brettin T.S."/>
            <person name="Brinkac L.M."/>
            <person name="Bruce D."/>
            <person name="Creasy T."/>
            <person name="Daugherty S.C."/>
            <person name="Davidsen T.M."/>
            <person name="DeBoy R.T."/>
            <person name="Detter J.C."/>
            <person name="Dodson R.J."/>
            <person name="Durkin A.S."/>
            <person name="Ganapathy A."/>
            <person name="Gwinn-Giglio M."/>
            <person name="Han C.S."/>
            <person name="Khouri H."/>
            <person name="Kiss H."/>
            <person name="Kothari S.P."/>
            <person name="Madupu R."/>
            <person name="Nelson K.E."/>
            <person name="Nelson W.C."/>
            <person name="Paulsen I."/>
            <person name="Penn K."/>
            <person name="Ren Q."/>
            <person name="Rosovitz M.J."/>
            <person name="Selengut J.D."/>
            <person name="Shrivastava S."/>
            <person name="Sullivan S.A."/>
            <person name="Tapia R."/>
            <person name="Thompson L.S."/>
            <person name="Watkins K.L."/>
            <person name="Yang Q."/>
            <person name="Yu C."/>
            <person name="Zafar N."/>
            <person name="Zhou L."/>
            <person name="Kuske C.R."/>
        </authorList>
    </citation>
    <scope>NUCLEOTIDE SEQUENCE [LARGE SCALE GENOMIC DNA]</scope>
    <source>
        <strain evidence="7">ATCC 51196 / DSM 11244 / BCRC 80197 / JCM 7670 / NBRC 15755 / NCIMB 13165 / 161</strain>
    </source>
</reference>
<dbReference type="FunCoup" id="C1F6N9">
    <property type="interactions" value="13"/>
</dbReference>
<keyword evidence="3" id="KW-0418">Kinase</keyword>
<dbReference type="InterPro" id="IPR017508">
    <property type="entry name" value="HipA_N1"/>
</dbReference>
<feature type="domain" description="HipA-like C-terminal" evidence="4">
    <location>
        <begin position="163"/>
        <end position="384"/>
    </location>
</feature>
<dbReference type="InParanoid" id="C1F6N9"/>
<dbReference type="PANTHER" id="PTHR37419">
    <property type="entry name" value="SERINE/THREONINE-PROTEIN KINASE TOXIN HIPA"/>
    <property type="match status" value="1"/>
</dbReference>
<dbReference type="EMBL" id="CP001472">
    <property type="protein sequence ID" value="ACO34496.1"/>
    <property type="molecule type" value="Genomic_DNA"/>
</dbReference>
<gene>
    <name evidence="6" type="ordered locus">ACP_1546</name>
</gene>
<dbReference type="Pfam" id="PF07804">
    <property type="entry name" value="HipA_C"/>
    <property type="match status" value="1"/>
</dbReference>
<dbReference type="InterPro" id="IPR052028">
    <property type="entry name" value="HipA_Ser/Thr_kinase"/>
</dbReference>
<evidence type="ECO:0000313" key="7">
    <source>
        <dbReference type="Proteomes" id="UP000002207"/>
    </source>
</evidence>
<dbReference type="PANTHER" id="PTHR37419:SF8">
    <property type="entry name" value="TOXIN YJJJ"/>
    <property type="match status" value="1"/>
</dbReference>
<keyword evidence="2" id="KW-0808">Transferase</keyword>
<evidence type="ECO:0000259" key="5">
    <source>
        <dbReference type="Pfam" id="PF13657"/>
    </source>
</evidence>
<proteinExistence type="inferred from homology"/>
<keyword evidence="7" id="KW-1185">Reference proteome</keyword>
<sequence>MPYSPMTLLHVHLDADAQRRKVGRLAYLDRKILFEYDPAFIASGTEISPFKLPLKPGVQTPDTALFEGLFGVFNDSLPDGWGRLLLDRSVEKHGVLRGQLSPLDRLAYVGSRGMGALSYEPELAAGQADAASLSLDRLAEESATVLKGESGEVFEELLRLSGSSSGARPKIVAQVSADKKSIIHGEQELAPGYSHWMIKFPSSQDARDIGAIEYAYSLMAKEAGIAMPETHLFRTKRSRYFGAKRFDRDGSRRIHMHSVSGLIHADHRTPSLDYDLLLSVTMRLTRDVEEVEKVFRLACFNVLAHNRDDHAKNFSFLLNARNEWVFAPAYDLVFSYGPGGEQSMLVMGEGKNPGVEELLRLGKQHRIRKASGIVEAVRAAVARWESISEEAGVAAKSRKEIASKLGFSKAGK</sequence>
<protein>
    <submittedName>
        <fullName evidence="6">HipA family protein</fullName>
    </submittedName>
</protein>
<evidence type="ECO:0000256" key="2">
    <source>
        <dbReference type="ARBA" id="ARBA00022679"/>
    </source>
</evidence>
<dbReference type="KEGG" id="aca:ACP_1546"/>
<dbReference type="Proteomes" id="UP000002207">
    <property type="component" value="Chromosome"/>
</dbReference>
<dbReference type="Pfam" id="PF13657">
    <property type="entry name" value="Couple_hipA"/>
    <property type="match status" value="1"/>
</dbReference>
<evidence type="ECO:0000256" key="1">
    <source>
        <dbReference type="ARBA" id="ARBA00010164"/>
    </source>
</evidence>
<dbReference type="Gene3D" id="1.10.1070.20">
    <property type="match status" value="1"/>
</dbReference>
<evidence type="ECO:0000259" key="4">
    <source>
        <dbReference type="Pfam" id="PF07804"/>
    </source>
</evidence>
<dbReference type="GO" id="GO:0004674">
    <property type="term" value="F:protein serine/threonine kinase activity"/>
    <property type="evidence" value="ECO:0007669"/>
    <property type="project" value="TreeGrafter"/>
</dbReference>
<dbReference type="AlphaFoldDB" id="C1F6N9"/>
<organism evidence="6 7">
    <name type="scientific">Acidobacterium capsulatum (strain ATCC 51196 / DSM 11244 / BCRC 80197 / JCM 7670 / NBRC 15755 / NCIMB 13165 / 161)</name>
    <dbReference type="NCBI Taxonomy" id="240015"/>
    <lineage>
        <taxon>Bacteria</taxon>
        <taxon>Pseudomonadati</taxon>
        <taxon>Acidobacteriota</taxon>
        <taxon>Terriglobia</taxon>
        <taxon>Terriglobales</taxon>
        <taxon>Acidobacteriaceae</taxon>
        <taxon>Acidobacterium</taxon>
    </lineage>
</organism>
<name>C1F6N9_ACIC5</name>